<feature type="region of interest" description="Disordered" evidence="3">
    <location>
        <begin position="461"/>
        <end position="496"/>
    </location>
</feature>
<dbReference type="EMBL" id="JAWDGP010001540">
    <property type="protein sequence ID" value="KAK3790481.1"/>
    <property type="molecule type" value="Genomic_DNA"/>
</dbReference>
<organism evidence="5 6">
    <name type="scientific">Elysia crispata</name>
    <name type="common">lettuce slug</name>
    <dbReference type="NCBI Taxonomy" id="231223"/>
    <lineage>
        <taxon>Eukaryota</taxon>
        <taxon>Metazoa</taxon>
        <taxon>Spiralia</taxon>
        <taxon>Lophotrochozoa</taxon>
        <taxon>Mollusca</taxon>
        <taxon>Gastropoda</taxon>
        <taxon>Heterobranchia</taxon>
        <taxon>Euthyneura</taxon>
        <taxon>Panpulmonata</taxon>
        <taxon>Sacoglossa</taxon>
        <taxon>Placobranchoidea</taxon>
        <taxon>Plakobranchidae</taxon>
        <taxon>Elysia</taxon>
    </lineage>
</organism>
<dbReference type="Gene3D" id="2.60.40.790">
    <property type="match status" value="1"/>
</dbReference>
<dbReference type="InterPro" id="IPR008978">
    <property type="entry name" value="HSP20-like_chaperone"/>
</dbReference>
<dbReference type="PANTHER" id="PTHR12967:SF0">
    <property type="entry name" value="PROTEIN SHQ1 HOMOLOG"/>
    <property type="match status" value="1"/>
</dbReference>
<proteinExistence type="inferred from homology"/>
<dbReference type="PANTHER" id="PTHR12967">
    <property type="entry name" value="PROTEIN SHQ1 HOMOLOG"/>
    <property type="match status" value="1"/>
</dbReference>
<name>A0AAE1ANM7_9GAST</name>
<dbReference type="Pfam" id="PF04925">
    <property type="entry name" value="SHQ1"/>
    <property type="match status" value="1"/>
</dbReference>
<comment type="similarity">
    <text evidence="1">Belongs to the SHQ1 family.</text>
</comment>
<dbReference type="SUPFAM" id="SSF49764">
    <property type="entry name" value="HSP20-like chaperones"/>
    <property type="match status" value="1"/>
</dbReference>
<dbReference type="Pfam" id="PF21413">
    <property type="entry name" value="SHQ1-like_CS"/>
    <property type="match status" value="1"/>
</dbReference>
<protein>
    <recommendedName>
        <fullName evidence="2">Protein SHQ1 homolog</fullName>
    </recommendedName>
</protein>
<accession>A0AAE1ANM7</accession>
<dbReference type="GO" id="GO:0005737">
    <property type="term" value="C:cytoplasm"/>
    <property type="evidence" value="ECO:0007669"/>
    <property type="project" value="TreeGrafter"/>
</dbReference>
<sequence length="496" mass="56758">MLTPRFSLSQDEKFIFINIHAPFIKITEADCYATDDEFYFHAQPYYLRLHLPGEVVDDEHSASHSQYDTDKGQLTVRLLKKVCGQWFEGLDLLTKLLTPKKVDPSKCTGVEVITHSNFTNTEKDIDAGSSRSYSTHDDEESKGNQLNFEFDWFVEQKVHNQEASGLNLEGPKYGFAQKKSAVLKDITSDLTSMLDIKNPDSMPEKERRSLRLHQEKEAFNCEHYLADYFDDEAIQESILLSFEDLVGDCAKLSEREQYKLTTLPSREYMIDKSELKSVYLGLVDLIYAYAFNYRFTNGEENVESDWTICKLSATLSWLDHFDDIKEVVLSCARRSLCFPLFRNWKLIQRVLQDVQCIFQNGKTNVLKCLLGIYFIISESESRYPLNDLYVIDYCVWVQSSDANHLKSIADTLENMQLSKSDLDFNLEDMEREAAKLMLSDSDNEEMTKEVETLSTTLSNVVHIKGADSGTGPSDSDDESDDESEETDSSSSCESNS</sequence>
<evidence type="ECO:0000256" key="1">
    <source>
        <dbReference type="ARBA" id="ARBA00005607"/>
    </source>
</evidence>
<feature type="compositionally biased region" description="Acidic residues" evidence="3">
    <location>
        <begin position="474"/>
        <end position="487"/>
    </location>
</feature>
<dbReference type="InterPro" id="IPR048696">
    <property type="entry name" value="SHQ1-like_CS"/>
</dbReference>
<gene>
    <name evidence="5" type="ORF">RRG08_015950</name>
</gene>
<dbReference type="AlphaFoldDB" id="A0AAE1ANM7"/>
<dbReference type="GO" id="GO:0005654">
    <property type="term" value="C:nucleoplasm"/>
    <property type="evidence" value="ECO:0007669"/>
    <property type="project" value="TreeGrafter"/>
</dbReference>
<keyword evidence="6" id="KW-1185">Reference proteome</keyword>
<dbReference type="Proteomes" id="UP001283361">
    <property type="component" value="Unassembled WGS sequence"/>
</dbReference>
<dbReference type="InterPro" id="IPR007009">
    <property type="entry name" value="Shq1_C"/>
</dbReference>
<dbReference type="InterPro" id="IPR007052">
    <property type="entry name" value="CS_dom"/>
</dbReference>
<evidence type="ECO:0000256" key="3">
    <source>
        <dbReference type="SAM" id="MobiDB-lite"/>
    </source>
</evidence>
<dbReference type="CDD" id="cd06463">
    <property type="entry name" value="p23_like"/>
    <property type="match status" value="1"/>
</dbReference>
<evidence type="ECO:0000313" key="5">
    <source>
        <dbReference type="EMBL" id="KAK3790481.1"/>
    </source>
</evidence>
<dbReference type="GO" id="GO:0051082">
    <property type="term" value="F:unfolded protein binding"/>
    <property type="evidence" value="ECO:0007669"/>
    <property type="project" value="TreeGrafter"/>
</dbReference>
<comment type="caution">
    <text evidence="5">The sequence shown here is derived from an EMBL/GenBank/DDBJ whole genome shotgun (WGS) entry which is preliminary data.</text>
</comment>
<dbReference type="PROSITE" id="PS51203">
    <property type="entry name" value="CS"/>
    <property type="match status" value="1"/>
</dbReference>
<evidence type="ECO:0000256" key="2">
    <source>
        <dbReference type="ARBA" id="ARBA00013750"/>
    </source>
</evidence>
<dbReference type="GO" id="GO:0000493">
    <property type="term" value="P:box H/ACA snoRNP assembly"/>
    <property type="evidence" value="ECO:0007669"/>
    <property type="project" value="InterPro"/>
</dbReference>
<evidence type="ECO:0000313" key="6">
    <source>
        <dbReference type="Proteomes" id="UP001283361"/>
    </source>
</evidence>
<feature type="domain" description="CS" evidence="4">
    <location>
        <begin position="1"/>
        <end position="91"/>
    </location>
</feature>
<evidence type="ECO:0000259" key="4">
    <source>
        <dbReference type="PROSITE" id="PS51203"/>
    </source>
</evidence>
<dbReference type="InterPro" id="IPR039742">
    <property type="entry name" value="Shq1"/>
</dbReference>
<reference evidence="5" key="1">
    <citation type="journal article" date="2023" name="G3 (Bethesda)">
        <title>A reference genome for the long-term kleptoplast-retaining sea slug Elysia crispata morphotype clarki.</title>
        <authorList>
            <person name="Eastman K.E."/>
            <person name="Pendleton A.L."/>
            <person name="Shaikh M.A."/>
            <person name="Suttiyut T."/>
            <person name="Ogas R."/>
            <person name="Tomko P."/>
            <person name="Gavelis G."/>
            <person name="Widhalm J.R."/>
            <person name="Wisecaver J.H."/>
        </authorList>
    </citation>
    <scope>NUCLEOTIDE SEQUENCE</scope>
    <source>
        <strain evidence="5">ECLA1</strain>
    </source>
</reference>